<sequence length="120" mass="13711">MRRAEKQLIKLTQKLQSQAIDKYSHLNLLKDEDDLLLFFRVYTAVFLRLSSPHPSLSHPSSANIWATTVLTTIAVVFYVLMIVFCCIPCSLSSDIKLTRLFDPYIAGSPLDAEFALHFYK</sequence>
<keyword evidence="3" id="KW-1185">Reference proteome</keyword>
<gene>
    <name evidence="2" type="ORF">CYNAS_LOCUS19558</name>
</gene>
<protein>
    <submittedName>
        <fullName evidence="2">Uncharacterized protein</fullName>
    </submittedName>
</protein>
<keyword evidence="1" id="KW-0472">Membrane</keyword>
<comment type="caution">
    <text evidence="2">The sequence shown here is derived from an EMBL/GenBank/DDBJ whole genome shotgun (WGS) entry which is preliminary data.</text>
</comment>
<feature type="transmembrane region" description="Helical" evidence="1">
    <location>
        <begin position="64"/>
        <end position="91"/>
    </location>
</feature>
<evidence type="ECO:0000313" key="2">
    <source>
        <dbReference type="EMBL" id="CAJ0607575.1"/>
    </source>
</evidence>
<proteinExistence type="predicted"/>
<evidence type="ECO:0000313" key="3">
    <source>
        <dbReference type="Proteomes" id="UP001176961"/>
    </source>
</evidence>
<dbReference type="Proteomes" id="UP001176961">
    <property type="component" value="Unassembled WGS sequence"/>
</dbReference>
<keyword evidence="1" id="KW-0812">Transmembrane</keyword>
<reference evidence="2" key="1">
    <citation type="submission" date="2023-07" db="EMBL/GenBank/DDBJ databases">
        <authorList>
            <consortium name="CYATHOMIX"/>
        </authorList>
    </citation>
    <scope>NUCLEOTIDE SEQUENCE</scope>
    <source>
        <strain evidence="2">N/A</strain>
    </source>
</reference>
<organism evidence="2 3">
    <name type="scientific">Cylicocyclus nassatus</name>
    <name type="common">Nematode worm</name>
    <dbReference type="NCBI Taxonomy" id="53992"/>
    <lineage>
        <taxon>Eukaryota</taxon>
        <taxon>Metazoa</taxon>
        <taxon>Ecdysozoa</taxon>
        <taxon>Nematoda</taxon>
        <taxon>Chromadorea</taxon>
        <taxon>Rhabditida</taxon>
        <taxon>Rhabditina</taxon>
        <taxon>Rhabditomorpha</taxon>
        <taxon>Strongyloidea</taxon>
        <taxon>Strongylidae</taxon>
        <taxon>Cylicocyclus</taxon>
    </lineage>
</organism>
<evidence type="ECO:0000256" key="1">
    <source>
        <dbReference type="SAM" id="Phobius"/>
    </source>
</evidence>
<name>A0AA36HC85_CYLNA</name>
<keyword evidence="1" id="KW-1133">Transmembrane helix</keyword>
<accession>A0AA36HC85</accession>
<dbReference type="AlphaFoldDB" id="A0AA36HC85"/>
<dbReference type="EMBL" id="CATQJL010000316">
    <property type="protein sequence ID" value="CAJ0607575.1"/>
    <property type="molecule type" value="Genomic_DNA"/>
</dbReference>